<organism evidence="5 6">
    <name type="scientific">Amycolatopsis pigmentata</name>
    <dbReference type="NCBI Taxonomy" id="450801"/>
    <lineage>
        <taxon>Bacteria</taxon>
        <taxon>Bacillati</taxon>
        <taxon>Actinomycetota</taxon>
        <taxon>Actinomycetes</taxon>
        <taxon>Pseudonocardiales</taxon>
        <taxon>Pseudonocardiaceae</taxon>
        <taxon>Amycolatopsis</taxon>
    </lineage>
</organism>
<evidence type="ECO:0000313" key="5">
    <source>
        <dbReference type="EMBL" id="MFD2420893.1"/>
    </source>
</evidence>
<dbReference type="Proteomes" id="UP001597417">
    <property type="component" value="Unassembled WGS sequence"/>
</dbReference>
<dbReference type="RefSeq" id="WP_378269185.1">
    <property type="nucleotide sequence ID" value="NZ_JBHUKR010000021.1"/>
</dbReference>
<protein>
    <submittedName>
        <fullName evidence="5">Polyphosphate kinase 2 family protein</fullName>
    </submittedName>
</protein>
<dbReference type="InterPro" id="IPR022300">
    <property type="entry name" value="PPK2-rel_1"/>
</dbReference>
<dbReference type="GO" id="GO:0016301">
    <property type="term" value="F:kinase activity"/>
    <property type="evidence" value="ECO:0007669"/>
    <property type="project" value="UniProtKB-KW"/>
</dbReference>
<dbReference type="NCBIfam" id="TIGR03709">
    <property type="entry name" value="PPK2_rel_1"/>
    <property type="match status" value="1"/>
</dbReference>
<dbReference type="PANTHER" id="PTHR34383">
    <property type="entry name" value="POLYPHOSPHATE:AMP PHOSPHOTRANSFERASE-RELATED"/>
    <property type="match status" value="1"/>
</dbReference>
<comment type="caution">
    <text evidence="5">The sequence shown here is derived from an EMBL/GenBank/DDBJ whole genome shotgun (WGS) entry which is preliminary data.</text>
</comment>
<dbReference type="InterPro" id="IPR016898">
    <property type="entry name" value="Polyphosphate_phosphotransfera"/>
</dbReference>
<feature type="compositionally biased region" description="Basic and acidic residues" evidence="3">
    <location>
        <begin position="284"/>
        <end position="295"/>
    </location>
</feature>
<evidence type="ECO:0000313" key="6">
    <source>
        <dbReference type="Proteomes" id="UP001597417"/>
    </source>
</evidence>
<dbReference type="PIRSF" id="PIRSF028756">
    <property type="entry name" value="PPK2_prd"/>
    <property type="match status" value="1"/>
</dbReference>
<dbReference type="Gene3D" id="3.40.50.300">
    <property type="entry name" value="P-loop containing nucleotide triphosphate hydrolases"/>
    <property type="match status" value="1"/>
</dbReference>
<feature type="region of interest" description="Disordered" evidence="3">
    <location>
        <begin position="284"/>
        <end position="311"/>
    </location>
</feature>
<name>A0ABW5G0S0_9PSEU</name>
<reference evidence="6" key="1">
    <citation type="journal article" date="2019" name="Int. J. Syst. Evol. Microbiol.">
        <title>The Global Catalogue of Microorganisms (GCM) 10K type strain sequencing project: providing services to taxonomists for standard genome sequencing and annotation.</title>
        <authorList>
            <consortium name="The Broad Institute Genomics Platform"/>
            <consortium name="The Broad Institute Genome Sequencing Center for Infectious Disease"/>
            <person name="Wu L."/>
            <person name="Ma J."/>
        </authorList>
    </citation>
    <scope>NUCLEOTIDE SEQUENCE [LARGE SCALE GENOMIC DNA]</scope>
    <source>
        <strain evidence="6">CGMCC 4.7645</strain>
    </source>
</reference>
<dbReference type="InterPro" id="IPR022488">
    <property type="entry name" value="PPK2-related"/>
</dbReference>
<feature type="compositionally biased region" description="Acidic residues" evidence="3">
    <location>
        <begin position="296"/>
        <end position="311"/>
    </location>
</feature>
<evidence type="ECO:0000256" key="2">
    <source>
        <dbReference type="ARBA" id="ARBA00022777"/>
    </source>
</evidence>
<sequence length="311" mass="36041">MTEPTAKRIAKLIEPLRVTPGSKVKLPHDFDPGYKDDFLSKEDGRELLRTTTASLADHQRRLAAQNTHGMLVCLQGLDASGKDGTIRHVMSGVNPQGVRVSNFKVPSAEELDHDYLWRYTLRLPERGAIGIFNRSHYEEVLVVRVHPENLDRQKLPAEAKGADVWKRRYREINDWERYLSDNGFRVVKLFLNLSREEQRIRFLKRIDVPERNWKFSAADVRERAYWDDYQRAYAEMLSATSTPWAPWYVIPADHKWFARLAVGAVMAHTLLDIGPRYPERGEHTREELLQVKRDLEDEAPPGEPADPFEES</sequence>
<dbReference type="Pfam" id="PF03976">
    <property type="entry name" value="PPK2"/>
    <property type="match status" value="1"/>
</dbReference>
<proteinExistence type="predicted"/>
<gene>
    <name evidence="5" type="ORF">ACFSXZ_31645</name>
</gene>
<keyword evidence="6" id="KW-1185">Reference proteome</keyword>
<dbReference type="InterPro" id="IPR027417">
    <property type="entry name" value="P-loop_NTPase"/>
</dbReference>
<evidence type="ECO:0000256" key="3">
    <source>
        <dbReference type="SAM" id="MobiDB-lite"/>
    </source>
</evidence>
<keyword evidence="1" id="KW-0808">Transferase</keyword>
<dbReference type="PANTHER" id="PTHR34383:SF3">
    <property type="entry name" value="POLYPHOSPHATE:AMP PHOSPHOTRANSFERASE"/>
    <property type="match status" value="1"/>
</dbReference>
<evidence type="ECO:0000256" key="1">
    <source>
        <dbReference type="ARBA" id="ARBA00022679"/>
    </source>
</evidence>
<dbReference type="SUPFAM" id="SSF52540">
    <property type="entry name" value="P-loop containing nucleoside triphosphate hydrolases"/>
    <property type="match status" value="1"/>
</dbReference>
<feature type="domain" description="Polyphosphate kinase-2-related" evidence="4">
    <location>
        <begin position="39"/>
        <end position="269"/>
    </location>
</feature>
<accession>A0ABW5G0S0</accession>
<evidence type="ECO:0000259" key="4">
    <source>
        <dbReference type="Pfam" id="PF03976"/>
    </source>
</evidence>
<keyword evidence="2 5" id="KW-0418">Kinase</keyword>
<dbReference type="EMBL" id="JBHUKR010000021">
    <property type="protein sequence ID" value="MFD2420893.1"/>
    <property type="molecule type" value="Genomic_DNA"/>
</dbReference>